<dbReference type="AlphaFoldDB" id="A0A1N7JX96"/>
<reference evidence="2" key="1">
    <citation type="submission" date="2017-01" db="EMBL/GenBank/DDBJ databases">
        <authorList>
            <person name="Varghese N."/>
            <person name="Submissions S."/>
        </authorList>
    </citation>
    <scope>NUCLEOTIDE SEQUENCE [LARGE SCALE GENOMIC DNA]</scope>
    <source>
        <strain evidence="2">DSM 22306</strain>
    </source>
</reference>
<organism evidence="1 2">
    <name type="scientific">Neptunomonas antarctica</name>
    <dbReference type="NCBI Taxonomy" id="619304"/>
    <lineage>
        <taxon>Bacteria</taxon>
        <taxon>Pseudomonadati</taxon>
        <taxon>Pseudomonadota</taxon>
        <taxon>Gammaproteobacteria</taxon>
        <taxon>Oceanospirillales</taxon>
        <taxon>Oceanospirillaceae</taxon>
        <taxon>Neptunomonas</taxon>
    </lineage>
</organism>
<sequence length="57" mass="6076">MSTNKPSALTIAIVTGVLTIPGTASGSIIKSFADINLERTKMMLISSYLEQTMLTKS</sequence>
<proteinExistence type="predicted"/>
<accession>A0A1N7JX96</accession>
<keyword evidence="2" id="KW-1185">Reference proteome</keyword>
<name>A0A1N7JX96_9GAMM</name>
<dbReference type="EMBL" id="FTOE01000002">
    <property type="protein sequence ID" value="SIS53824.1"/>
    <property type="molecule type" value="Genomic_DNA"/>
</dbReference>
<evidence type="ECO:0000313" key="1">
    <source>
        <dbReference type="EMBL" id="SIS53824.1"/>
    </source>
</evidence>
<protein>
    <submittedName>
        <fullName evidence="1">Uncharacterized protein</fullName>
    </submittedName>
</protein>
<dbReference type="Proteomes" id="UP000185999">
    <property type="component" value="Unassembled WGS sequence"/>
</dbReference>
<evidence type="ECO:0000313" key="2">
    <source>
        <dbReference type="Proteomes" id="UP000185999"/>
    </source>
</evidence>
<gene>
    <name evidence="1" type="ORF">SAMN05421760_10258</name>
</gene>